<dbReference type="EMBL" id="CM008973">
    <property type="protein sequence ID" value="PNW75383.1"/>
    <property type="molecule type" value="Genomic_DNA"/>
</dbReference>
<dbReference type="Proteomes" id="UP000006906">
    <property type="component" value="Chromosome 12"/>
</dbReference>
<dbReference type="Gramene" id="PNW75384">
    <property type="protein sequence ID" value="PNW75384"/>
    <property type="gene ID" value="CHLRE_12g524850v5"/>
</dbReference>
<reference evidence="3 4" key="1">
    <citation type="journal article" date="2007" name="Science">
        <title>The Chlamydomonas genome reveals the evolution of key animal and plant functions.</title>
        <authorList>
            <person name="Merchant S.S."/>
            <person name="Prochnik S.E."/>
            <person name="Vallon O."/>
            <person name="Harris E.H."/>
            <person name="Karpowicz S.J."/>
            <person name="Witman G.B."/>
            <person name="Terry A."/>
            <person name="Salamov A."/>
            <person name="Fritz-Laylin L.K."/>
            <person name="Marechal-Drouard L."/>
            <person name="Marshall W.F."/>
            <person name="Qu L.H."/>
            <person name="Nelson D.R."/>
            <person name="Sanderfoot A.A."/>
            <person name="Spalding M.H."/>
            <person name="Kapitonov V.V."/>
            <person name="Ren Q."/>
            <person name="Ferris P."/>
            <person name="Lindquist E."/>
            <person name="Shapiro H."/>
            <person name="Lucas S.M."/>
            <person name="Grimwood J."/>
            <person name="Schmutz J."/>
            <person name="Cardol P."/>
            <person name="Cerutti H."/>
            <person name="Chanfreau G."/>
            <person name="Chen C.L."/>
            <person name="Cognat V."/>
            <person name="Croft M.T."/>
            <person name="Dent R."/>
            <person name="Dutcher S."/>
            <person name="Fernandez E."/>
            <person name="Fukuzawa H."/>
            <person name="Gonzalez-Ballester D."/>
            <person name="Gonzalez-Halphen D."/>
            <person name="Hallmann A."/>
            <person name="Hanikenne M."/>
            <person name="Hippler M."/>
            <person name="Inwood W."/>
            <person name="Jabbari K."/>
            <person name="Kalanon M."/>
            <person name="Kuras R."/>
            <person name="Lefebvre P.A."/>
            <person name="Lemaire S.D."/>
            <person name="Lobanov A.V."/>
            <person name="Lohr M."/>
            <person name="Manuell A."/>
            <person name="Meier I."/>
            <person name="Mets L."/>
            <person name="Mittag M."/>
            <person name="Mittelmeier T."/>
            <person name="Moroney J.V."/>
            <person name="Moseley J."/>
            <person name="Napoli C."/>
            <person name="Nedelcu A.M."/>
            <person name="Niyogi K."/>
            <person name="Novoselov S.V."/>
            <person name="Paulsen I.T."/>
            <person name="Pazour G."/>
            <person name="Purton S."/>
            <person name="Ral J.P."/>
            <person name="Riano-Pachon D.M."/>
            <person name="Riekhof W."/>
            <person name="Rymarquis L."/>
            <person name="Schroda M."/>
            <person name="Stern D."/>
            <person name="Umen J."/>
            <person name="Willows R."/>
            <person name="Wilson N."/>
            <person name="Zimmer S.L."/>
            <person name="Allmer J."/>
            <person name="Balk J."/>
            <person name="Bisova K."/>
            <person name="Chen C.J."/>
            <person name="Elias M."/>
            <person name="Gendler K."/>
            <person name="Hauser C."/>
            <person name="Lamb M.R."/>
            <person name="Ledford H."/>
            <person name="Long J.C."/>
            <person name="Minagawa J."/>
            <person name="Page M.D."/>
            <person name="Pan J."/>
            <person name="Pootakham W."/>
            <person name="Roje S."/>
            <person name="Rose A."/>
            <person name="Stahlberg E."/>
            <person name="Terauchi A.M."/>
            <person name="Yang P."/>
            <person name="Ball S."/>
            <person name="Bowler C."/>
            <person name="Dieckmann C.L."/>
            <person name="Gladyshev V.N."/>
            <person name="Green P."/>
            <person name="Jorgensen R."/>
            <person name="Mayfield S."/>
            <person name="Mueller-Roeber B."/>
            <person name="Rajamani S."/>
            <person name="Sayre R.T."/>
            <person name="Brokstein P."/>
            <person name="Dubchak I."/>
            <person name="Goodstein D."/>
            <person name="Hornick L."/>
            <person name="Huang Y.W."/>
            <person name="Jhaveri J."/>
            <person name="Luo Y."/>
            <person name="Martinez D."/>
            <person name="Ngau W.C."/>
            <person name="Otillar B."/>
            <person name="Poliakov A."/>
            <person name="Porter A."/>
            <person name="Szajkowski L."/>
            <person name="Werner G."/>
            <person name="Zhou K."/>
            <person name="Grigoriev I.V."/>
            <person name="Rokhsar D.S."/>
            <person name="Grossman A.R."/>
        </authorList>
    </citation>
    <scope>NUCLEOTIDE SEQUENCE [LARGE SCALE GENOMIC DNA]</scope>
    <source>
        <strain evidence="4">CC-503</strain>
        <strain evidence="3">CC-503 cw92 mt+</strain>
    </source>
</reference>
<evidence type="ECO:0000256" key="1">
    <source>
        <dbReference type="SAM" id="MobiDB-lite"/>
    </source>
</evidence>
<reference evidence="3" key="2">
    <citation type="submission" date="2017-07" db="EMBL/GenBank/DDBJ databases">
        <title>WGS assembly of Chlamydomonas reinhardtii.</title>
        <authorList>
            <consortium name="Chlamydomonas Annotation Team"/>
            <consortium name="JGI Annotation Team"/>
            <person name="Merchant S.S."/>
            <person name="Prochnik S.E."/>
            <person name="Vallon O."/>
            <person name="Harris E.H."/>
            <person name="Karpowicz S.J."/>
            <person name="Witman G.B."/>
            <person name="Terry A."/>
            <person name="Salamov A."/>
            <person name="Fritz-Laylin L.K."/>
            <person name="Marechal-Drouard L."/>
            <person name="Marshall W.F."/>
            <person name="Qu L.H."/>
            <person name="Nelson D.R."/>
            <person name="Sanderfoot A.A."/>
            <person name="Spalding M.H."/>
            <person name="Kapitonov V.V."/>
            <person name="Ren Q."/>
            <person name="Ferris P."/>
            <person name="Lindquist E."/>
            <person name="Shapiro H."/>
            <person name="Lucas S.M."/>
            <person name="Grimwood J."/>
            <person name="Schmutz J."/>
            <person name="Grigoriev I.V."/>
            <person name="Rokhsar D.S."/>
        </authorList>
    </citation>
    <scope>NUCLEOTIDE SEQUENCE</scope>
    <source>
        <strain evidence="3">CC-503 cw92 mt+</strain>
    </source>
</reference>
<dbReference type="GeneID" id="5722512"/>
<dbReference type="RefSeq" id="XP_042918535.1">
    <property type="nucleotide sequence ID" value="XM_043068439.1"/>
</dbReference>
<dbReference type="OMA" id="ALWASEW"/>
<dbReference type="InterPro" id="IPR003593">
    <property type="entry name" value="AAA+_ATPase"/>
</dbReference>
<dbReference type="InterPro" id="IPR051425">
    <property type="entry name" value="Formin_Homology"/>
</dbReference>
<dbReference type="Gene3D" id="3.30.470.30">
    <property type="entry name" value="DNA ligase/mRNA capping enzyme"/>
    <property type="match status" value="1"/>
</dbReference>
<feature type="region of interest" description="Disordered" evidence="1">
    <location>
        <begin position="564"/>
        <end position="583"/>
    </location>
</feature>
<dbReference type="SMART" id="SM00382">
    <property type="entry name" value="AAA"/>
    <property type="match status" value="1"/>
</dbReference>
<name>A0A2K3D4C1_CHLRE</name>
<dbReference type="Gene3D" id="3.40.50.300">
    <property type="entry name" value="P-loop containing nucleotide triphosphate hydrolases"/>
    <property type="match status" value="1"/>
</dbReference>
<dbReference type="KEGG" id="cre:CHLRE_12g524850v5"/>
<dbReference type="Gramene" id="PNW75382">
    <property type="protein sequence ID" value="PNW75382"/>
    <property type="gene ID" value="CHLRE_12g524850v5"/>
</dbReference>
<evidence type="ECO:0000313" key="3">
    <source>
        <dbReference type="EMBL" id="PNW75382.1"/>
    </source>
</evidence>
<dbReference type="RefSeq" id="XP_042918534.1">
    <property type="nucleotide sequence ID" value="XM_043068438.1"/>
</dbReference>
<evidence type="ECO:0000259" key="2">
    <source>
        <dbReference type="SMART" id="SM00382"/>
    </source>
</evidence>
<dbReference type="Gramene" id="PNW75383">
    <property type="protein sequence ID" value="PNW75383"/>
    <property type="gene ID" value="CHLRE_12g524850v5"/>
</dbReference>
<dbReference type="PANTHER" id="PTHR45725:SF18">
    <property type="entry name" value="ORC1-LIKE AAA ATPASE DOMAIN-CONTAINING PROTEIN"/>
    <property type="match status" value="1"/>
</dbReference>
<dbReference type="RefSeq" id="XP_042918536.1">
    <property type="nucleotide sequence ID" value="XM_043068441.1"/>
</dbReference>
<evidence type="ECO:0000313" key="4">
    <source>
        <dbReference type="Proteomes" id="UP000006906"/>
    </source>
</evidence>
<protein>
    <recommendedName>
        <fullName evidence="2">AAA+ ATPase domain-containing protein</fullName>
    </recommendedName>
</protein>
<keyword evidence="4" id="KW-1185">Reference proteome</keyword>
<dbReference type="SUPFAM" id="SSF56091">
    <property type="entry name" value="DNA ligase/mRNA capping enzyme, catalytic domain"/>
    <property type="match status" value="1"/>
</dbReference>
<proteinExistence type="predicted"/>
<organism evidence="3 4">
    <name type="scientific">Chlamydomonas reinhardtii</name>
    <name type="common">Chlamydomonas smithii</name>
    <dbReference type="NCBI Taxonomy" id="3055"/>
    <lineage>
        <taxon>Eukaryota</taxon>
        <taxon>Viridiplantae</taxon>
        <taxon>Chlorophyta</taxon>
        <taxon>core chlorophytes</taxon>
        <taxon>Chlorophyceae</taxon>
        <taxon>CS clade</taxon>
        <taxon>Chlamydomonadales</taxon>
        <taxon>Chlamydomonadaceae</taxon>
        <taxon>Chlamydomonas</taxon>
    </lineage>
</organism>
<dbReference type="PANTHER" id="PTHR45725">
    <property type="entry name" value="FORMIN HOMOLOGY 2 FAMILY MEMBER"/>
    <property type="match status" value="1"/>
</dbReference>
<dbReference type="SUPFAM" id="SSF52540">
    <property type="entry name" value="P-loop containing nucleoside triphosphate hydrolases"/>
    <property type="match status" value="1"/>
</dbReference>
<dbReference type="GO" id="GO:0006370">
    <property type="term" value="P:7-methylguanosine mRNA capping"/>
    <property type="evidence" value="ECO:0000318"/>
    <property type="project" value="GO_Central"/>
</dbReference>
<feature type="domain" description="AAA+ ATPase" evidence="2">
    <location>
        <begin position="7"/>
        <end position="144"/>
    </location>
</feature>
<sequence>MASTGHPRGVVLLLGPPGSGKSTLGRFMARQAAGGSSSSSSSSSTSISFLSLGDELRARGLVAAQEAQPTAAGGRRLRQVAEELLRRACCGEGVIVTTAAAAAAAAAVAAVAAVAAGPQRAGEVPSSRRLLLLLEGVKELGDAHMLLRVLHECGVALQQVLFIPGGALNGWLWQSHVRAELQQQQSSAQRDKERRVAERQAKWEANVGRLLELFSSMGVLSELSVASTAAAPSLAALGYAAGPSFAVPKPPPAPQHSGLFGQRRSAYVTASRGVLTPAPPTPATPPPAWLAAASPLQLPSGLAVTPIECVTSRRLVADPLELDAVMAAAASLSGLGRLFSCSREANGAAAAAAGDAPLAAPVPSNMVCSSADAAWLARPGRYTVSRKCDGTRYLLLLLLSAGDSGVASGGGGADAATAARAYLLNRAKTMYKFPVALATAPSAAAAATAAAAAAASSGNGSGSAAAMAGAAAGLAVDHDGDSPPPPVPPSAGGTVLDGELVWMHGRGFFLAFDALCVGGCRLWHLPLQQRLLALEGLGLKEAEESPELCEAAAAARSAAATMTKAAATPSSSSSSRSSGIREGMGLTASSSRQLYKKQQAPPPGADTITLLRKRHLRVSPATVRLLGAGGCCPYPTDGLVFTPCDMPYQLGMPELLYKWQPPDAVGKDLTAAEVGEQQQRSFTCTELLPGLVYECLPQVRRTGGLVAYQPASVRWDKVRGNDRTAAEQLSAAAAGGCGPGSCEELAAWMQQQQQQQQQVATFAAARVGAAAPAAVEAAAVPLPRHPARTQRFADVHSQVLEQVAAGVVERWEDPAGSGLEVYSYRQNREAATAGPVAAMCRGLILHPPSESVVATPFARFGDAQPDDLAASVSAAASGVGPCMVCGCSSERDEHGDRICYCDACKQRGCQSSAPVLPVVGSGAASRQQRRFQSSAAVLRPSAGGWRLPALRATLLPPDCRQTDSSRGTGAAAWCPAANVPAAASVKVDGSMVVAFVWAGQLRTATRRRMDSEQALWASEWLRAHAEVSAFRPGWTYVMEAVYGNNTHVVPYGFEGLVLLSAVQPDGAELPLEALAALAAELRLTCAAPYLVGELDELLTQLPGFKRVRLPLAPEAAGGESTPTPAPVPAPASFEGWVLSAPYHGHDSASADCASARGTSGFPTPAEAPPPQRYKLVQAAYKRIAWAGRMLHPLCVWDKIAFGGASRGSLAAGLPRHYRAELAAMLETIGGGYAAARGEALRVLRQAARAGRLSDLRALAVRLGGDDEAGGAGAASGAAAAAGGGATTTGTDEELSALMAVLNLEAEQGAVAPGSDGAAAAASAAAAAAASASAAGAASDASTAEMVAGPAVANDGVDIGTQQQLHGRPTFWRAVAYAAARCGASDWTTAARADAACRLLAPSMYYDPDAASLGAPSLRRLLLECVQPAADGRLAGYTPSPTFAQTKAKGWAGGPAVGRLAPCAPPLLHEVLLDPYLEACLAPLQGRDLVAALTVCRKWADVLRAAPAPGDLAPRLAAGRAEAEAEAQRKEAEARRARQAWRLELDFSDAFRRRYNDYDSDRSYGSY</sequence>
<accession>A0A2K3D4C1</accession>
<dbReference type="EMBL" id="CM008973">
    <property type="protein sequence ID" value="PNW75384.1"/>
    <property type="molecule type" value="Genomic_DNA"/>
</dbReference>
<gene>
    <name evidence="3" type="ORF">CHLRE_12g524850v5</name>
</gene>
<feature type="compositionally biased region" description="Low complexity" evidence="1">
    <location>
        <begin position="564"/>
        <end position="578"/>
    </location>
</feature>
<dbReference type="STRING" id="3055.A0A2K3D4C1"/>
<dbReference type="GO" id="GO:0004484">
    <property type="term" value="F:mRNA guanylyltransferase activity"/>
    <property type="evidence" value="ECO:0000318"/>
    <property type="project" value="GO_Central"/>
</dbReference>
<dbReference type="OrthoDB" id="549111at2759"/>
<dbReference type="InterPro" id="IPR027417">
    <property type="entry name" value="P-loop_NTPase"/>
</dbReference>
<dbReference type="EMBL" id="CM008973">
    <property type="protein sequence ID" value="PNW75382.1"/>
    <property type="molecule type" value="Genomic_DNA"/>
</dbReference>